<dbReference type="Proteomes" id="UP000008281">
    <property type="component" value="Unassembled WGS sequence"/>
</dbReference>
<feature type="domain" description="F-box" evidence="1">
    <location>
        <begin position="70"/>
        <end position="124"/>
    </location>
</feature>
<dbReference type="EMBL" id="DS268409">
    <property type="protein sequence ID" value="EFO95332.1"/>
    <property type="molecule type" value="Genomic_DNA"/>
</dbReference>
<dbReference type="Pfam" id="PF00646">
    <property type="entry name" value="F-box"/>
    <property type="match status" value="1"/>
</dbReference>
<dbReference type="Pfam" id="PF17906">
    <property type="entry name" value="HTH_48"/>
    <property type="match status" value="1"/>
</dbReference>
<dbReference type="PANTHER" id="PTHR23015">
    <property type="entry name" value="UNCHARACTERIZED C.ELEGANS PROTEIN"/>
    <property type="match status" value="1"/>
</dbReference>
<dbReference type="HOGENOM" id="CLU_030831_3_2_1"/>
<evidence type="ECO:0000259" key="1">
    <source>
        <dbReference type="PROSITE" id="PS50181"/>
    </source>
</evidence>
<sequence length="434" mass="51107">MIPIQIDRKSFLTCLLYEFSREKPAWETYGNFCEVMGADAIKYKEFEVWYYRFSHGNYDLDYDISQEPKTHEISQLPLTIIEKIVENSDFKEQLILRKVSRDLREIVDGQKISCESIQVVWQTDHVKCRFDNQTVLYSKKTNIKCNDENVITLSPRLPMQTRSEKDMVAWDSTCVIRVVDNDYMRIAFTDWTFPLKNPKLKLKSFIFECCGPDKRTGNSKKAALTRKYFDQFEAFLESLNHKISVEKLEIISNNPELYQIMSVLPYLKPGVLKSIRVPGYDLNKEDVDLTDIIQINFDYMYRRAQSLLAAIEKIIECDQWKQAEELHLKHNWDYIPDQHLAHFKKFHITDVFITSDKMIHLRKIFSESENFESCSITSTNGYDFSINLDAIGQSIKTGGMHVLIYHYRIPNSNKFLEFKAYHHIESINIVKKNL</sequence>
<dbReference type="InParanoid" id="E3LJE6"/>
<reference evidence="2" key="1">
    <citation type="submission" date="2007-07" db="EMBL/GenBank/DDBJ databases">
        <title>PCAP assembly of the Caenorhabditis remanei genome.</title>
        <authorList>
            <consortium name="The Caenorhabditis remanei Sequencing Consortium"/>
            <person name="Wilson R.K."/>
        </authorList>
    </citation>
    <scope>NUCLEOTIDE SEQUENCE [LARGE SCALE GENOMIC DNA]</scope>
    <source>
        <strain evidence="2">PB4641</strain>
    </source>
</reference>
<dbReference type="InterPro" id="IPR041426">
    <property type="entry name" value="Mos1_HTH"/>
</dbReference>
<dbReference type="InterPro" id="IPR001810">
    <property type="entry name" value="F-box_dom"/>
</dbReference>
<name>E3LJE6_CAERE</name>
<proteinExistence type="predicted"/>
<dbReference type="AlphaFoldDB" id="E3LJE6"/>
<gene>
    <name evidence="2" type="ORF">CRE_08697</name>
</gene>
<accession>E3LJE6</accession>
<protein>
    <recommendedName>
        <fullName evidence="1">F-box domain-containing protein</fullName>
    </recommendedName>
</protein>
<dbReference type="Pfam" id="PF01827">
    <property type="entry name" value="FTH"/>
    <property type="match status" value="1"/>
</dbReference>
<evidence type="ECO:0000313" key="3">
    <source>
        <dbReference type="Proteomes" id="UP000008281"/>
    </source>
</evidence>
<dbReference type="GO" id="GO:0045087">
    <property type="term" value="P:innate immune response"/>
    <property type="evidence" value="ECO:0007669"/>
    <property type="project" value="TreeGrafter"/>
</dbReference>
<dbReference type="PROSITE" id="PS50181">
    <property type="entry name" value="FBOX"/>
    <property type="match status" value="1"/>
</dbReference>
<dbReference type="Gene3D" id="1.10.10.1450">
    <property type="match status" value="1"/>
</dbReference>
<dbReference type="InterPro" id="IPR040161">
    <property type="entry name" value="FB224"/>
</dbReference>
<dbReference type="SMART" id="SM00256">
    <property type="entry name" value="FBOX"/>
    <property type="match status" value="1"/>
</dbReference>
<dbReference type="PANTHER" id="PTHR23015:SF4">
    <property type="entry name" value="DUF38 DOMAIN-CONTAINING PROTEIN-RELATED"/>
    <property type="match status" value="1"/>
</dbReference>
<dbReference type="InterPro" id="IPR002900">
    <property type="entry name" value="DUF38/FTH_CAE_spp"/>
</dbReference>
<dbReference type="OrthoDB" id="10639425at2759"/>
<keyword evidence="3" id="KW-1185">Reference proteome</keyword>
<evidence type="ECO:0000313" key="2">
    <source>
        <dbReference type="EMBL" id="EFO95332.1"/>
    </source>
</evidence>
<organism evidence="3">
    <name type="scientific">Caenorhabditis remanei</name>
    <name type="common">Caenorhabditis vulgaris</name>
    <dbReference type="NCBI Taxonomy" id="31234"/>
    <lineage>
        <taxon>Eukaryota</taxon>
        <taxon>Metazoa</taxon>
        <taxon>Ecdysozoa</taxon>
        <taxon>Nematoda</taxon>
        <taxon>Chromadorea</taxon>
        <taxon>Rhabditida</taxon>
        <taxon>Rhabditina</taxon>
        <taxon>Rhabditomorpha</taxon>
        <taxon>Rhabditoidea</taxon>
        <taxon>Rhabditidae</taxon>
        <taxon>Peloderinae</taxon>
        <taxon>Caenorhabditis</taxon>
    </lineage>
</organism>
<dbReference type="CDD" id="cd22150">
    <property type="entry name" value="F-box_CeFBXA-like"/>
    <property type="match status" value="1"/>
</dbReference>